<evidence type="ECO:0000256" key="6">
    <source>
        <dbReference type="ARBA" id="ARBA00023136"/>
    </source>
</evidence>
<evidence type="ECO:0000256" key="5">
    <source>
        <dbReference type="ARBA" id="ARBA00022989"/>
    </source>
</evidence>
<dbReference type="InterPro" id="IPR027417">
    <property type="entry name" value="P-loop_NTPase"/>
</dbReference>
<evidence type="ECO:0000259" key="9">
    <source>
        <dbReference type="PROSITE" id="PS50929"/>
    </source>
</evidence>
<dbReference type="SMART" id="SM00382">
    <property type="entry name" value="AAA"/>
    <property type="match status" value="1"/>
</dbReference>
<sequence>MTEQSRDAAETAQPRMVPLSWFGQTLWKFTPLYVELVFLAICIRLLGLVEPFIFQVIIDRILPFQREATLIVVMAVFAAVSVFHIGFNILSSLLGMLTANRVTRELGSRIFEHLFRLPYSHFRKWPVGETIARVSETDTIRAFLVGTTTGVVLDLLFVVIYLGVLYTLSPLLTAIVVASLPLQAFVYFIFGPFLRRRLRVQFDAGARHQSRMVESIGGIASVKALSAEDKMLGGLRETLGDTLDAGLRVGKLRIASSNLIYAVSQTLTILIIFIGAREVFAGALTLGQLIAFHLIAEKVASPISNFSGLWEKWQNIKISRQRLGDILLSEPEAFEALPRLPADVEPELRFEQVDFAYQPGTPILTEFSFTAKARSLSLVIGPSGIGKSTFGRLASGIEAPTGGRITLDGHDISEHEPHDVRTRIAYVPQEPYLFSGTVRENLSLNVGADVSEAVIADALRTAAADAMVARLPLGLDTQVGERGAALSGGQRQRIAMARSLLNAPRVLILDEPTSALDGAAQAQMVAEIERLKATMTVIVITHRPDVFATPDQVIDFEALR</sequence>
<dbReference type="EMBL" id="JALIEB010000006">
    <property type="protein sequence ID" value="MCV3272030.1"/>
    <property type="molecule type" value="Genomic_DNA"/>
</dbReference>
<keyword evidence="4" id="KW-0067">ATP-binding</keyword>
<evidence type="ECO:0000256" key="4">
    <source>
        <dbReference type="ARBA" id="ARBA00022840"/>
    </source>
</evidence>
<accession>A0ABT3BEP8</accession>
<feature type="transmembrane region" description="Helical" evidence="7">
    <location>
        <begin position="170"/>
        <end position="190"/>
    </location>
</feature>
<keyword evidence="2 7" id="KW-0812">Transmembrane</keyword>
<evidence type="ECO:0000313" key="10">
    <source>
        <dbReference type="EMBL" id="MCV3272030.1"/>
    </source>
</evidence>
<keyword evidence="6 7" id="KW-0472">Membrane</keyword>
<feature type="transmembrane region" description="Helical" evidence="7">
    <location>
        <begin position="36"/>
        <end position="58"/>
    </location>
</feature>
<evidence type="ECO:0000259" key="8">
    <source>
        <dbReference type="PROSITE" id="PS50893"/>
    </source>
</evidence>
<dbReference type="PROSITE" id="PS50893">
    <property type="entry name" value="ABC_TRANSPORTER_2"/>
    <property type="match status" value="1"/>
</dbReference>
<dbReference type="InterPro" id="IPR003439">
    <property type="entry name" value="ABC_transporter-like_ATP-bd"/>
</dbReference>
<feature type="domain" description="ABC transporter" evidence="8">
    <location>
        <begin position="348"/>
        <end position="559"/>
    </location>
</feature>
<dbReference type="SUPFAM" id="SSF90123">
    <property type="entry name" value="ABC transporter transmembrane region"/>
    <property type="match status" value="1"/>
</dbReference>
<evidence type="ECO:0000256" key="2">
    <source>
        <dbReference type="ARBA" id="ARBA00022692"/>
    </source>
</evidence>
<dbReference type="PANTHER" id="PTHR24221:SF647">
    <property type="entry name" value="BLL6336 PROTEIN"/>
    <property type="match status" value="1"/>
</dbReference>
<keyword evidence="11" id="KW-1185">Reference proteome</keyword>
<organism evidence="10 11">
    <name type="scientific">Roseobacter sinensis</name>
    <dbReference type="NCBI Taxonomy" id="2931391"/>
    <lineage>
        <taxon>Bacteria</taxon>
        <taxon>Pseudomonadati</taxon>
        <taxon>Pseudomonadota</taxon>
        <taxon>Alphaproteobacteria</taxon>
        <taxon>Rhodobacterales</taxon>
        <taxon>Roseobacteraceae</taxon>
        <taxon>Roseobacter</taxon>
    </lineage>
</organism>
<evidence type="ECO:0000313" key="11">
    <source>
        <dbReference type="Proteomes" id="UP001208690"/>
    </source>
</evidence>
<keyword evidence="3" id="KW-0547">Nucleotide-binding</keyword>
<dbReference type="CDD" id="cd18782">
    <property type="entry name" value="ABC_6TM_PrtD_LapB_HlyB_like"/>
    <property type="match status" value="1"/>
</dbReference>
<dbReference type="InterPro" id="IPR003593">
    <property type="entry name" value="AAA+_ATPase"/>
</dbReference>
<dbReference type="InterPro" id="IPR036640">
    <property type="entry name" value="ABC1_TM_sf"/>
</dbReference>
<feature type="transmembrane region" description="Helical" evidence="7">
    <location>
        <begin position="70"/>
        <end position="99"/>
    </location>
</feature>
<dbReference type="SUPFAM" id="SSF52540">
    <property type="entry name" value="P-loop containing nucleoside triphosphate hydrolases"/>
    <property type="match status" value="1"/>
</dbReference>
<evidence type="ECO:0000256" key="1">
    <source>
        <dbReference type="ARBA" id="ARBA00004651"/>
    </source>
</evidence>
<dbReference type="InterPro" id="IPR039421">
    <property type="entry name" value="Type_1_exporter"/>
</dbReference>
<feature type="transmembrane region" description="Helical" evidence="7">
    <location>
        <begin position="142"/>
        <end position="164"/>
    </location>
</feature>
<evidence type="ECO:0000256" key="7">
    <source>
        <dbReference type="SAM" id="Phobius"/>
    </source>
</evidence>
<dbReference type="Pfam" id="PF00664">
    <property type="entry name" value="ABC_membrane"/>
    <property type="match status" value="1"/>
</dbReference>
<dbReference type="Pfam" id="PF00005">
    <property type="entry name" value="ABC_tran"/>
    <property type="match status" value="1"/>
</dbReference>
<dbReference type="InterPro" id="IPR011527">
    <property type="entry name" value="ABC1_TM_dom"/>
</dbReference>
<gene>
    <name evidence="10" type="ORF">MUB52_11390</name>
</gene>
<keyword evidence="5 7" id="KW-1133">Transmembrane helix</keyword>
<dbReference type="Gene3D" id="3.40.50.300">
    <property type="entry name" value="P-loop containing nucleotide triphosphate hydrolases"/>
    <property type="match status" value="1"/>
</dbReference>
<name>A0ABT3BEP8_9RHOB</name>
<proteinExistence type="predicted"/>
<dbReference type="Gene3D" id="1.20.1560.10">
    <property type="entry name" value="ABC transporter type 1, transmembrane domain"/>
    <property type="match status" value="1"/>
</dbReference>
<evidence type="ECO:0000256" key="3">
    <source>
        <dbReference type="ARBA" id="ARBA00022741"/>
    </source>
</evidence>
<dbReference type="Proteomes" id="UP001208690">
    <property type="component" value="Unassembled WGS sequence"/>
</dbReference>
<comment type="caution">
    <text evidence="10">The sequence shown here is derived from an EMBL/GenBank/DDBJ whole genome shotgun (WGS) entry which is preliminary data.</text>
</comment>
<dbReference type="InterPro" id="IPR017871">
    <property type="entry name" value="ABC_transporter-like_CS"/>
</dbReference>
<comment type="subcellular location">
    <subcellularLocation>
        <location evidence="1">Cell membrane</location>
        <topology evidence="1">Multi-pass membrane protein</topology>
    </subcellularLocation>
</comment>
<dbReference type="PROSITE" id="PS00211">
    <property type="entry name" value="ABC_TRANSPORTER_1"/>
    <property type="match status" value="1"/>
</dbReference>
<protein>
    <submittedName>
        <fullName evidence="10">Peptidase domain-containing ABC transporter</fullName>
    </submittedName>
</protein>
<dbReference type="RefSeq" id="WP_263844354.1">
    <property type="nucleotide sequence ID" value="NZ_JALIEB010000006.1"/>
</dbReference>
<dbReference type="PANTHER" id="PTHR24221">
    <property type="entry name" value="ATP-BINDING CASSETTE SUB-FAMILY B"/>
    <property type="match status" value="1"/>
</dbReference>
<feature type="domain" description="ABC transmembrane type-1" evidence="9">
    <location>
        <begin position="36"/>
        <end position="315"/>
    </location>
</feature>
<dbReference type="PROSITE" id="PS50929">
    <property type="entry name" value="ABC_TM1F"/>
    <property type="match status" value="1"/>
</dbReference>
<feature type="transmembrane region" description="Helical" evidence="7">
    <location>
        <begin position="258"/>
        <end position="276"/>
    </location>
</feature>
<reference evidence="10 11" key="1">
    <citation type="submission" date="2022-04" db="EMBL/GenBank/DDBJ databases">
        <title>Roseobacter sp. WL0113 is a bacterium isolated from neritic sediment.</title>
        <authorList>
            <person name="Wang L."/>
            <person name="He W."/>
            <person name="Zhang D.-F."/>
        </authorList>
    </citation>
    <scope>NUCLEOTIDE SEQUENCE [LARGE SCALE GENOMIC DNA]</scope>
    <source>
        <strain evidence="10 11">WL0113</strain>
    </source>
</reference>